<dbReference type="AlphaFoldDB" id="H2AXZ8"/>
<evidence type="ECO:0000256" key="3">
    <source>
        <dbReference type="ARBA" id="ARBA00022989"/>
    </source>
</evidence>
<dbReference type="OrthoDB" id="5586090at2759"/>
<evidence type="ECO:0000256" key="5">
    <source>
        <dbReference type="ARBA" id="ARBA00023140"/>
    </source>
</evidence>
<dbReference type="KEGG" id="kaf:KAFR_0G02140"/>
<dbReference type="FunCoup" id="H2AXZ8">
    <property type="interactions" value="56"/>
</dbReference>
<evidence type="ECO:0000313" key="9">
    <source>
        <dbReference type="Proteomes" id="UP000005220"/>
    </source>
</evidence>
<dbReference type="InParanoid" id="H2AXZ8"/>
<dbReference type="InterPro" id="IPR052646">
    <property type="entry name" value="Peroxisomal_PEX28-32"/>
</dbReference>
<accession>H2AXZ8</accession>
<evidence type="ECO:0000256" key="6">
    <source>
        <dbReference type="SAM" id="Phobius"/>
    </source>
</evidence>
<organism evidence="8 9">
    <name type="scientific">Kazachstania africana (strain ATCC 22294 / BCRC 22015 / CBS 2517 / CECT 1963 / NBRC 1671 / NRRL Y-8276)</name>
    <name type="common">Yeast</name>
    <name type="synonym">Kluyveromyces africanus</name>
    <dbReference type="NCBI Taxonomy" id="1071382"/>
    <lineage>
        <taxon>Eukaryota</taxon>
        <taxon>Fungi</taxon>
        <taxon>Dikarya</taxon>
        <taxon>Ascomycota</taxon>
        <taxon>Saccharomycotina</taxon>
        <taxon>Saccharomycetes</taxon>
        <taxon>Saccharomycetales</taxon>
        <taxon>Saccharomycetaceae</taxon>
        <taxon>Kazachstania</taxon>
    </lineage>
</organism>
<keyword evidence="5" id="KW-0576">Peroxisome</keyword>
<keyword evidence="9" id="KW-1185">Reference proteome</keyword>
<evidence type="ECO:0000313" key="8">
    <source>
        <dbReference type="EMBL" id="CCF59248.1"/>
    </source>
</evidence>
<dbReference type="EMBL" id="HE650827">
    <property type="protein sequence ID" value="CCF59248.1"/>
    <property type="molecule type" value="Genomic_DNA"/>
</dbReference>
<dbReference type="STRING" id="1071382.H2AXZ8"/>
<sequence length="410" mass="48223">MSSRDVIKETEYHARFSICGSRDSSRILTGDVPFEIIKALSNVYPILLILDSWLDCILWTTGDTALNLINLLLVCISLKFAASDTTGSIYEIRNLYIESAIFFVLKLLSFQFLLISSIYYVNSVQVDLNRFESPTVDEIVSTADSVVNKLRLIHSQVTNLIKIENFKELILFCIVLSPLQWILLQFVQLDTYLIFVVAACSLYHSNWIQVTMRVIWKCIYVRMACYKHLKRYISPKLKNITTRQIWKSKMTGRDDLHSVTLRIKNTANINDELIKTLLLNRIGTGESEEYLENVSEKELLQVECNVIEFEFIENQRKWGPNGWMPKLLPYEGTNFTFSSSENKTLYRYNETPIIFQEYIPPNYYWLEDDWTKKLWKYYDTKWSFIGLNDSPECFTRSREWNRRAYSIRDN</sequence>
<dbReference type="GO" id="GO:0005778">
    <property type="term" value="C:peroxisomal membrane"/>
    <property type="evidence" value="ECO:0007669"/>
    <property type="project" value="UniProtKB-SubCell"/>
</dbReference>
<keyword evidence="3 6" id="KW-1133">Transmembrane helix</keyword>
<dbReference type="eggNOG" id="ENOG502QU0V">
    <property type="taxonomic scope" value="Eukaryota"/>
</dbReference>
<dbReference type="Pfam" id="PF06398">
    <property type="entry name" value="Pex24p"/>
    <property type="match status" value="1"/>
</dbReference>
<feature type="transmembrane region" description="Helical" evidence="6">
    <location>
        <begin position="100"/>
        <end position="121"/>
    </location>
</feature>
<dbReference type="InterPro" id="IPR010482">
    <property type="entry name" value="TECPR1-like_DysF"/>
</dbReference>
<dbReference type="RefSeq" id="XP_003958383.1">
    <property type="nucleotide sequence ID" value="XM_003958334.1"/>
</dbReference>
<dbReference type="HOGENOM" id="CLU_665907_0_0_1"/>
<dbReference type="Proteomes" id="UP000005220">
    <property type="component" value="Chromosome 7"/>
</dbReference>
<keyword evidence="4 6" id="KW-0472">Membrane</keyword>
<proteinExistence type="predicted"/>
<evidence type="ECO:0000256" key="4">
    <source>
        <dbReference type="ARBA" id="ARBA00023136"/>
    </source>
</evidence>
<reference evidence="8 9" key="1">
    <citation type="journal article" date="2011" name="Proc. Natl. Acad. Sci. U.S.A.">
        <title>Evolutionary erosion of yeast sex chromosomes by mating-type switching accidents.</title>
        <authorList>
            <person name="Gordon J.L."/>
            <person name="Armisen D."/>
            <person name="Proux-Wera E."/>
            <person name="Oheigeartaigh S.S."/>
            <person name="Byrne K.P."/>
            <person name="Wolfe K.H."/>
        </authorList>
    </citation>
    <scope>NUCLEOTIDE SEQUENCE [LARGE SCALE GENOMIC DNA]</scope>
    <source>
        <strain evidence="9">ATCC 22294 / BCRC 22015 / CBS 2517 / CECT 1963 / NBRC 1671 / NRRL Y-8276</strain>
    </source>
</reference>
<dbReference type="GO" id="GO:0007031">
    <property type="term" value="P:peroxisome organization"/>
    <property type="evidence" value="ECO:0007669"/>
    <property type="project" value="UniProtKB-ARBA"/>
</dbReference>
<evidence type="ECO:0000256" key="1">
    <source>
        <dbReference type="ARBA" id="ARBA00004585"/>
    </source>
</evidence>
<evidence type="ECO:0000259" key="7">
    <source>
        <dbReference type="Pfam" id="PF06398"/>
    </source>
</evidence>
<dbReference type="GeneID" id="13887228"/>
<name>H2AXZ8_KAZAF</name>
<feature type="domain" description="TECPR1-like DysF" evidence="7">
    <location>
        <begin position="33"/>
        <end position="402"/>
    </location>
</feature>
<protein>
    <recommendedName>
        <fullName evidence="7">TECPR1-like DysF domain-containing protein</fullName>
    </recommendedName>
</protein>
<keyword evidence="2 6" id="KW-0812">Transmembrane</keyword>
<gene>
    <name evidence="8" type="primary">KAFR0G02140</name>
    <name evidence="8" type="ORF">KAFR_0G02140</name>
</gene>
<dbReference type="PANTHER" id="PTHR31679">
    <property type="entry name" value="PEROXISOMAL MEMBRANE PROTEIN PEX30-RELATED"/>
    <property type="match status" value="1"/>
</dbReference>
<comment type="subcellular location">
    <subcellularLocation>
        <location evidence="1">Peroxisome membrane</location>
        <topology evidence="1">Multi-pass membrane protein</topology>
    </subcellularLocation>
</comment>
<evidence type="ECO:0000256" key="2">
    <source>
        <dbReference type="ARBA" id="ARBA00022692"/>
    </source>
</evidence>
<dbReference type="PANTHER" id="PTHR31679:SF3">
    <property type="entry name" value="PEROXISOMAL MEMBRANE PROTEIN PEX32"/>
    <property type="match status" value="1"/>
</dbReference>